<keyword evidence="3" id="KW-0106">Calcium</keyword>
<feature type="signal peptide" evidence="5">
    <location>
        <begin position="1"/>
        <end position="19"/>
    </location>
</feature>
<sequence length="686" mass="78289">MKLWTSTLHLLTLINTSLSYRIKDTENETKPFVPYEQGFVSTNHHDAYIPAHSIPNPGYLTQLTFHQNETQSPSRQRSCPNMIGPMMEFNHTSDQPIPKYYCTSPFHGYCDRRSGVCRCNQGYTGEGCEECDEFSFLLGELCYKKHYCPNDCSNGGDCDYRTGECKCNEYRDGDDCSQFLCSRQEHCVECNEFECLKCRDGYSLNKDGNECVPCTRFDPRCNRCNSDECLACIDLLLLSIRRSGPRLYDPELPFDEKQRQLSKSIPFGSQSNEAFDEAEHYRIVSTESDPTTTIPLDLAALACDQGLDNDKRFTCRRVPVSNKICGHEGTIQWSSPEYTVYENEGHVQVKVVRSGGGVGRVQVSYNLHDISTDHAVKDVSPTAFYTTNQTIVFEENVIEKTILLPIHNDMMKEAKESFELILHSVWGGAEIGNQRVTRVHILDDEEHECMTFASSSIQTYLRGEIPKVQLQIQNCDTNRAQNQLFAAQVSCRTSGQIHFVYLNTTDRLDIQNQLPSRTIDAPIYFPSIKRRGDYLIEVSQLSPQGIQGTYYLNEFMTNDSLHFYRIDQAVNLTTTHASIRWNGFISSPQSSDTCCSIQVKAEYYRLWIDQMLLLDEWSNTGSKKSSIVFFDFSVINEPFVEVILEVRNSKTVILEWNATGTMTPIESSHLFHKKLVHDEPIQISIV</sequence>
<dbReference type="GO" id="GO:0004930">
    <property type="term" value="F:G protein-coupled receptor activity"/>
    <property type="evidence" value="ECO:0007669"/>
    <property type="project" value="InterPro"/>
</dbReference>
<evidence type="ECO:0000259" key="6">
    <source>
        <dbReference type="PROSITE" id="PS50026"/>
    </source>
</evidence>
<reference evidence="7 8" key="1">
    <citation type="journal article" date="2021" name="Sci. Rep.">
        <title>The genome of the diatom Chaetoceros tenuissimus carries an ancient integrated fragment of an extant virus.</title>
        <authorList>
            <person name="Hongo Y."/>
            <person name="Kimura K."/>
            <person name="Takaki Y."/>
            <person name="Yoshida Y."/>
            <person name="Baba S."/>
            <person name="Kobayashi G."/>
            <person name="Nagasaki K."/>
            <person name="Hano T."/>
            <person name="Tomaru Y."/>
        </authorList>
    </citation>
    <scope>NUCLEOTIDE SEQUENCE [LARGE SCALE GENOMIC DNA]</scope>
    <source>
        <strain evidence="7 8">NIES-3715</strain>
    </source>
</reference>
<accession>A0AAD3HA04</accession>
<dbReference type="GO" id="GO:0010855">
    <property type="term" value="F:adenylate cyclase inhibitor activity"/>
    <property type="evidence" value="ECO:0007669"/>
    <property type="project" value="TreeGrafter"/>
</dbReference>
<evidence type="ECO:0000256" key="4">
    <source>
        <dbReference type="PROSITE-ProRule" id="PRU00076"/>
    </source>
</evidence>
<dbReference type="Pfam" id="PF03160">
    <property type="entry name" value="Calx-beta"/>
    <property type="match status" value="1"/>
</dbReference>
<dbReference type="PANTHER" id="PTHR46682:SF1">
    <property type="entry name" value="ADHESION G-PROTEIN COUPLED RECEPTOR V1"/>
    <property type="match status" value="1"/>
</dbReference>
<evidence type="ECO:0000256" key="2">
    <source>
        <dbReference type="ARBA" id="ARBA00022737"/>
    </source>
</evidence>
<dbReference type="InterPro" id="IPR000742">
    <property type="entry name" value="EGF"/>
</dbReference>
<gene>
    <name evidence="7" type="ORF">CTEN210_11950</name>
</gene>
<dbReference type="CDD" id="cd00055">
    <property type="entry name" value="EGF_Lam"/>
    <property type="match status" value="1"/>
</dbReference>
<dbReference type="AlphaFoldDB" id="A0AAD3HA04"/>
<dbReference type="GO" id="GO:0071277">
    <property type="term" value="P:cellular response to calcium ion"/>
    <property type="evidence" value="ECO:0007669"/>
    <property type="project" value="TreeGrafter"/>
</dbReference>
<keyword evidence="2" id="KW-0677">Repeat</keyword>
<feature type="domain" description="EGF-like" evidence="6">
    <location>
        <begin position="144"/>
        <end position="177"/>
    </location>
</feature>
<evidence type="ECO:0000256" key="5">
    <source>
        <dbReference type="SAM" id="SignalP"/>
    </source>
</evidence>
<comment type="caution">
    <text evidence="7">The sequence shown here is derived from an EMBL/GenBank/DDBJ whole genome shotgun (WGS) entry which is preliminary data.</text>
</comment>
<evidence type="ECO:0000256" key="1">
    <source>
        <dbReference type="ARBA" id="ARBA00022729"/>
    </source>
</evidence>
<dbReference type="PROSITE" id="PS50026">
    <property type="entry name" value="EGF_3"/>
    <property type="match status" value="1"/>
</dbReference>
<evidence type="ECO:0000313" key="7">
    <source>
        <dbReference type="EMBL" id="GFH55474.1"/>
    </source>
</evidence>
<keyword evidence="4" id="KW-1015">Disulfide bond</keyword>
<dbReference type="GO" id="GO:0005737">
    <property type="term" value="C:cytoplasm"/>
    <property type="evidence" value="ECO:0007669"/>
    <property type="project" value="TreeGrafter"/>
</dbReference>
<dbReference type="Proteomes" id="UP001054902">
    <property type="component" value="Unassembled WGS sequence"/>
</dbReference>
<dbReference type="PROSITE" id="PS00022">
    <property type="entry name" value="EGF_1"/>
    <property type="match status" value="1"/>
</dbReference>
<dbReference type="InterPro" id="IPR002049">
    <property type="entry name" value="LE_dom"/>
</dbReference>
<name>A0AAD3HA04_9STRA</name>
<dbReference type="InterPro" id="IPR003644">
    <property type="entry name" value="Calx_beta"/>
</dbReference>
<dbReference type="Gene3D" id="2.60.40.2030">
    <property type="match status" value="1"/>
</dbReference>
<proteinExistence type="predicted"/>
<dbReference type="GO" id="GO:0016020">
    <property type="term" value="C:membrane"/>
    <property type="evidence" value="ECO:0007669"/>
    <property type="project" value="InterPro"/>
</dbReference>
<feature type="chain" id="PRO_5042260219" description="EGF-like domain-containing protein" evidence="5">
    <location>
        <begin position="20"/>
        <end position="686"/>
    </location>
</feature>
<dbReference type="InterPro" id="IPR038081">
    <property type="entry name" value="CalX-like_sf"/>
</dbReference>
<keyword evidence="4" id="KW-0245">EGF-like domain</keyword>
<comment type="caution">
    <text evidence="4">Lacks conserved residue(s) required for the propagation of feature annotation.</text>
</comment>
<dbReference type="GO" id="GO:0001965">
    <property type="term" value="F:G-protein alpha-subunit binding"/>
    <property type="evidence" value="ECO:0007669"/>
    <property type="project" value="TreeGrafter"/>
</dbReference>
<feature type="disulfide bond" evidence="4">
    <location>
        <begin position="167"/>
        <end position="176"/>
    </location>
</feature>
<dbReference type="InterPro" id="IPR026919">
    <property type="entry name" value="ADGRV1"/>
</dbReference>
<keyword evidence="1 5" id="KW-0732">Signal</keyword>
<feature type="disulfide bond" evidence="4">
    <location>
        <begin position="148"/>
        <end position="158"/>
    </location>
</feature>
<dbReference type="Gene3D" id="3.90.182.10">
    <property type="entry name" value="Toxin - Anthrax Protective Antigen,domain 1"/>
    <property type="match status" value="1"/>
</dbReference>
<dbReference type="PANTHER" id="PTHR46682">
    <property type="entry name" value="ADHESION G-PROTEIN COUPLED RECEPTOR V1"/>
    <property type="match status" value="1"/>
</dbReference>
<keyword evidence="8" id="KW-1185">Reference proteome</keyword>
<dbReference type="EMBL" id="BLLK01000049">
    <property type="protein sequence ID" value="GFH55474.1"/>
    <property type="molecule type" value="Genomic_DNA"/>
</dbReference>
<evidence type="ECO:0000256" key="3">
    <source>
        <dbReference type="ARBA" id="ARBA00022837"/>
    </source>
</evidence>
<dbReference type="SUPFAM" id="SSF56988">
    <property type="entry name" value="Anthrax protective antigen"/>
    <property type="match status" value="1"/>
</dbReference>
<protein>
    <recommendedName>
        <fullName evidence="6">EGF-like domain-containing protein</fullName>
    </recommendedName>
</protein>
<dbReference type="SUPFAM" id="SSF141072">
    <property type="entry name" value="CalX-like"/>
    <property type="match status" value="1"/>
</dbReference>
<organism evidence="7 8">
    <name type="scientific">Chaetoceros tenuissimus</name>
    <dbReference type="NCBI Taxonomy" id="426638"/>
    <lineage>
        <taxon>Eukaryota</taxon>
        <taxon>Sar</taxon>
        <taxon>Stramenopiles</taxon>
        <taxon>Ochrophyta</taxon>
        <taxon>Bacillariophyta</taxon>
        <taxon>Coscinodiscophyceae</taxon>
        <taxon>Chaetocerotophycidae</taxon>
        <taxon>Chaetocerotales</taxon>
        <taxon>Chaetocerotaceae</taxon>
        <taxon>Chaetoceros</taxon>
    </lineage>
</organism>
<evidence type="ECO:0000313" key="8">
    <source>
        <dbReference type="Proteomes" id="UP001054902"/>
    </source>
</evidence>